<dbReference type="RefSeq" id="WP_243098290.1">
    <property type="nucleotide sequence ID" value="NZ_CP058648.1"/>
</dbReference>
<keyword evidence="3" id="KW-1185">Reference proteome</keyword>
<protein>
    <submittedName>
        <fullName evidence="2">Transmembrane secretion effector</fullName>
    </submittedName>
</protein>
<dbReference type="AlphaFoldDB" id="A0A4R2TF76"/>
<gene>
    <name evidence="2" type="ORF">EDD79_10567</name>
</gene>
<feature type="transmembrane region" description="Helical" evidence="1">
    <location>
        <begin position="29"/>
        <end position="51"/>
    </location>
</feature>
<dbReference type="EMBL" id="SLYC01000056">
    <property type="protein sequence ID" value="TCP95838.1"/>
    <property type="molecule type" value="Genomic_DNA"/>
</dbReference>
<keyword evidence="1 2" id="KW-0812">Transmembrane</keyword>
<feature type="transmembrane region" description="Helical" evidence="1">
    <location>
        <begin position="57"/>
        <end position="80"/>
    </location>
</feature>
<dbReference type="Gene3D" id="1.20.1250.20">
    <property type="entry name" value="MFS general substrate transporter like domains"/>
    <property type="match status" value="1"/>
</dbReference>
<evidence type="ECO:0000313" key="2">
    <source>
        <dbReference type="EMBL" id="TCP95838.1"/>
    </source>
</evidence>
<evidence type="ECO:0000313" key="3">
    <source>
        <dbReference type="Proteomes" id="UP000295504"/>
    </source>
</evidence>
<keyword evidence="1" id="KW-0472">Membrane</keyword>
<dbReference type="InterPro" id="IPR036259">
    <property type="entry name" value="MFS_trans_sf"/>
</dbReference>
<dbReference type="Proteomes" id="UP000295504">
    <property type="component" value="Unassembled WGS sequence"/>
</dbReference>
<name>A0A4R2TF76_9FIRM</name>
<dbReference type="SUPFAM" id="SSF103473">
    <property type="entry name" value="MFS general substrate transporter"/>
    <property type="match status" value="1"/>
</dbReference>
<proteinExistence type="predicted"/>
<evidence type="ECO:0000256" key="1">
    <source>
        <dbReference type="SAM" id="Phobius"/>
    </source>
</evidence>
<sequence length="93" mass="10396">MLSTASAFIIIPIQAHIQKETPTQYMSRVFSMMGLLSRGGIPLGALIYGFVLERISLHSTMFSITLIMIATFIGIVVFLLRETRDLKESNESM</sequence>
<comment type="caution">
    <text evidence="2">The sequence shown here is derived from an EMBL/GenBank/DDBJ whole genome shotgun (WGS) entry which is preliminary data.</text>
</comment>
<keyword evidence="1" id="KW-1133">Transmembrane helix</keyword>
<reference evidence="2 3" key="1">
    <citation type="submission" date="2019-03" db="EMBL/GenBank/DDBJ databases">
        <title>Genomic Encyclopedia of Type Strains, Phase IV (KMG-IV): sequencing the most valuable type-strain genomes for metagenomic binning, comparative biology and taxonomic classification.</title>
        <authorList>
            <person name="Goeker M."/>
        </authorList>
    </citation>
    <scope>NUCLEOTIDE SEQUENCE [LARGE SCALE GENOMIC DNA]</scope>
    <source>
        <strain evidence="2 3">DSM 100013</strain>
    </source>
</reference>
<organism evidence="2 3">
    <name type="scientific">Serpentinicella alkaliphila</name>
    <dbReference type="NCBI Taxonomy" id="1734049"/>
    <lineage>
        <taxon>Bacteria</taxon>
        <taxon>Bacillati</taxon>
        <taxon>Bacillota</taxon>
        <taxon>Clostridia</taxon>
        <taxon>Peptostreptococcales</taxon>
        <taxon>Natronincolaceae</taxon>
        <taxon>Serpentinicella</taxon>
    </lineage>
</organism>
<accession>A0A4R2TF76</accession>